<keyword evidence="1" id="KW-0472">Membrane</keyword>
<reference evidence="2" key="1">
    <citation type="journal article" date="2023" name="Mol. Biol. Evol.">
        <title>Third-Generation Sequencing Reveals the Adaptive Role of the Epigenome in Three Deep-Sea Polychaetes.</title>
        <authorList>
            <person name="Perez M."/>
            <person name="Aroh O."/>
            <person name="Sun Y."/>
            <person name="Lan Y."/>
            <person name="Juniper S.K."/>
            <person name="Young C.R."/>
            <person name="Angers B."/>
            <person name="Qian P.Y."/>
        </authorList>
    </citation>
    <scope>NUCLEOTIDE SEQUENCE</scope>
    <source>
        <strain evidence="2">R07B-5</strain>
    </source>
</reference>
<evidence type="ECO:0000256" key="1">
    <source>
        <dbReference type="SAM" id="Phobius"/>
    </source>
</evidence>
<keyword evidence="1" id="KW-0812">Transmembrane</keyword>
<keyword evidence="3" id="KW-1185">Reference proteome</keyword>
<name>A0AAD9P681_RIDPI</name>
<keyword evidence="1" id="KW-1133">Transmembrane helix</keyword>
<dbReference type="AlphaFoldDB" id="A0AAD9P681"/>
<dbReference type="Proteomes" id="UP001209878">
    <property type="component" value="Unassembled WGS sequence"/>
</dbReference>
<organism evidence="2 3">
    <name type="scientific">Ridgeia piscesae</name>
    <name type="common">Tubeworm</name>
    <dbReference type="NCBI Taxonomy" id="27915"/>
    <lineage>
        <taxon>Eukaryota</taxon>
        <taxon>Metazoa</taxon>
        <taxon>Spiralia</taxon>
        <taxon>Lophotrochozoa</taxon>
        <taxon>Annelida</taxon>
        <taxon>Polychaeta</taxon>
        <taxon>Sedentaria</taxon>
        <taxon>Canalipalpata</taxon>
        <taxon>Sabellida</taxon>
        <taxon>Siboglinidae</taxon>
        <taxon>Ridgeia</taxon>
    </lineage>
</organism>
<feature type="transmembrane region" description="Helical" evidence="1">
    <location>
        <begin position="12"/>
        <end position="35"/>
    </location>
</feature>
<gene>
    <name evidence="2" type="ORF">NP493_119g01053</name>
</gene>
<sequence length="138" mass="15266">MDQTSVAPSQTLPTAAIISIAIGCYIVIVGLLLILRQCLMDRGVFSETCCVCCGDDKGLDCCNCGECCLMYCNCCGSPDIEACCDSFCPTRRRMDCADIVMCQCCMDNECCQCCYSEEPLCDTCYVKHHLDFSRKYQP</sequence>
<protein>
    <submittedName>
        <fullName evidence="2">Uncharacterized protein</fullName>
    </submittedName>
</protein>
<dbReference type="EMBL" id="JAODUO010000118">
    <property type="protein sequence ID" value="KAK2188918.1"/>
    <property type="molecule type" value="Genomic_DNA"/>
</dbReference>
<evidence type="ECO:0000313" key="3">
    <source>
        <dbReference type="Proteomes" id="UP001209878"/>
    </source>
</evidence>
<accession>A0AAD9P681</accession>
<comment type="caution">
    <text evidence="2">The sequence shown here is derived from an EMBL/GenBank/DDBJ whole genome shotgun (WGS) entry which is preliminary data.</text>
</comment>
<evidence type="ECO:0000313" key="2">
    <source>
        <dbReference type="EMBL" id="KAK2188918.1"/>
    </source>
</evidence>
<proteinExistence type="predicted"/>